<dbReference type="SUPFAM" id="SSF46894">
    <property type="entry name" value="C-terminal effector domain of the bipartite response regulators"/>
    <property type="match status" value="1"/>
</dbReference>
<dbReference type="SMART" id="SM00862">
    <property type="entry name" value="Trans_reg_C"/>
    <property type="match status" value="1"/>
</dbReference>
<feature type="domain" description="OmpR/PhoB-type" evidence="3">
    <location>
        <begin position="1"/>
        <end position="98"/>
    </location>
</feature>
<evidence type="ECO:0000256" key="1">
    <source>
        <dbReference type="ARBA" id="ARBA00023125"/>
    </source>
</evidence>
<organism evidence="4 5">
    <name type="scientific">Candidatus Roizmanbacteria bacterium CG11_big_fil_rev_8_21_14_0_20_36_8</name>
    <dbReference type="NCBI Taxonomy" id="1974856"/>
    <lineage>
        <taxon>Bacteria</taxon>
        <taxon>Candidatus Roizmaniibacteriota</taxon>
    </lineage>
</organism>
<dbReference type="Gene3D" id="1.10.10.10">
    <property type="entry name" value="Winged helix-like DNA-binding domain superfamily/Winged helix DNA-binding domain"/>
    <property type="match status" value="1"/>
</dbReference>
<dbReference type="Pfam" id="PF00486">
    <property type="entry name" value="Trans_reg_C"/>
    <property type="match status" value="1"/>
</dbReference>
<proteinExistence type="predicted"/>
<dbReference type="InterPro" id="IPR001867">
    <property type="entry name" value="OmpR/PhoB-type_DNA-bd"/>
</dbReference>
<evidence type="ECO:0000313" key="4">
    <source>
        <dbReference type="EMBL" id="PIQ73515.1"/>
    </source>
</evidence>
<dbReference type="GO" id="GO:0006355">
    <property type="term" value="P:regulation of DNA-templated transcription"/>
    <property type="evidence" value="ECO:0007669"/>
    <property type="project" value="InterPro"/>
</dbReference>
<protein>
    <recommendedName>
        <fullName evidence="3">OmpR/PhoB-type domain-containing protein</fullName>
    </recommendedName>
</protein>
<dbReference type="InterPro" id="IPR036388">
    <property type="entry name" value="WH-like_DNA-bd_sf"/>
</dbReference>
<dbReference type="GO" id="GO:0003677">
    <property type="term" value="F:DNA binding"/>
    <property type="evidence" value="ECO:0007669"/>
    <property type="project" value="UniProtKB-UniRule"/>
</dbReference>
<evidence type="ECO:0000313" key="5">
    <source>
        <dbReference type="Proteomes" id="UP000231056"/>
    </source>
</evidence>
<dbReference type="PROSITE" id="PS51755">
    <property type="entry name" value="OMPR_PHOB"/>
    <property type="match status" value="1"/>
</dbReference>
<dbReference type="CDD" id="cd00383">
    <property type="entry name" value="trans_reg_C"/>
    <property type="match status" value="1"/>
</dbReference>
<accession>A0A2M6IUQ6</accession>
<dbReference type="InterPro" id="IPR016032">
    <property type="entry name" value="Sig_transdc_resp-reg_C-effctor"/>
</dbReference>
<keyword evidence="1 2" id="KW-0238">DNA-binding</keyword>
<sequence length="98" mass="11349">MVISTPQITIDTETQVVLCGKKILQFTDQEFKLLCLLMKHAGKPVSRTKILNYIWHSSTGLKTRIVDVYIGYLRKKFKNNCEEKIIRSVRGIGYMIKD</sequence>
<evidence type="ECO:0000256" key="2">
    <source>
        <dbReference type="PROSITE-ProRule" id="PRU01091"/>
    </source>
</evidence>
<dbReference type="AlphaFoldDB" id="A0A2M6IUQ6"/>
<evidence type="ECO:0000259" key="3">
    <source>
        <dbReference type="PROSITE" id="PS51755"/>
    </source>
</evidence>
<comment type="caution">
    <text evidence="4">The sequence shown here is derived from an EMBL/GenBank/DDBJ whole genome shotgun (WGS) entry which is preliminary data.</text>
</comment>
<dbReference type="Proteomes" id="UP000231056">
    <property type="component" value="Unassembled WGS sequence"/>
</dbReference>
<gene>
    <name evidence="4" type="ORF">COV58_02105</name>
</gene>
<feature type="DNA-binding region" description="OmpR/PhoB-type" evidence="2">
    <location>
        <begin position="1"/>
        <end position="98"/>
    </location>
</feature>
<dbReference type="GO" id="GO:0000160">
    <property type="term" value="P:phosphorelay signal transduction system"/>
    <property type="evidence" value="ECO:0007669"/>
    <property type="project" value="InterPro"/>
</dbReference>
<dbReference type="EMBL" id="PCVM01000051">
    <property type="protein sequence ID" value="PIQ73515.1"/>
    <property type="molecule type" value="Genomic_DNA"/>
</dbReference>
<name>A0A2M6IUQ6_9BACT</name>
<reference evidence="4 5" key="1">
    <citation type="submission" date="2017-09" db="EMBL/GenBank/DDBJ databases">
        <title>Depth-based differentiation of microbial function through sediment-hosted aquifers and enrichment of novel symbionts in the deep terrestrial subsurface.</title>
        <authorList>
            <person name="Probst A.J."/>
            <person name="Ladd B."/>
            <person name="Jarett J.K."/>
            <person name="Geller-Mcgrath D.E."/>
            <person name="Sieber C.M."/>
            <person name="Emerson J.B."/>
            <person name="Anantharaman K."/>
            <person name="Thomas B.C."/>
            <person name="Malmstrom R."/>
            <person name="Stieglmeier M."/>
            <person name="Klingl A."/>
            <person name="Woyke T."/>
            <person name="Ryan C.M."/>
            <person name="Banfield J.F."/>
        </authorList>
    </citation>
    <scope>NUCLEOTIDE SEQUENCE [LARGE SCALE GENOMIC DNA]</scope>
    <source>
        <strain evidence="4">CG11_big_fil_rev_8_21_14_0_20_36_8</strain>
    </source>
</reference>